<evidence type="ECO:0000313" key="3">
    <source>
        <dbReference type="Proteomes" id="UP000269544"/>
    </source>
</evidence>
<protein>
    <submittedName>
        <fullName evidence="2">Exonuclease subunit SbcD</fullName>
    </submittedName>
</protein>
<dbReference type="InterPro" id="IPR004843">
    <property type="entry name" value="Calcineurin-like_PHP"/>
</dbReference>
<keyword evidence="3" id="KW-1185">Reference proteome</keyword>
<dbReference type="InterPro" id="IPR029052">
    <property type="entry name" value="Metallo-depent_PP-like"/>
</dbReference>
<accession>A0A3S4YL09</accession>
<keyword evidence="2" id="KW-0540">Nuclease</keyword>
<keyword evidence="2" id="KW-0378">Hydrolase</keyword>
<dbReference type="PANTHER" id="PTHR30337">
    <property type="entry name" value="COMPONENT OF ATP-DEPENDENT DSDNA EXONUCLEASE"/>
    <property type="match status" value="1"/>
</dbReference>
<evidence type="ECO:0000259" key="1">
    <source>
        <dbReference type="Pfam" id="PF00149"/>
    </source>
</evidence>
<dbReference type="InterPro" id="IPR050535">
    <property type="entry name" value="DNA_Repair-Maintenance_Comp"/>
</dbReference>
<dbReference type="Gene3D" id="3.60.21.10">
    <property type="match status" value="1"/>
</dbReference>
<evidence type="ECO:0000313" key="2">
    <source>
        <dbReference type="EMBL" id="VEJ35802.1"/>
    </source>
</evidence>
<name>A0A3S4YL09_9FIRM</name>
<dbReference type="EMBL" id="LR134523">
    <property type="protein sequence ID" value="VEJ35802.1"/>
    <property type="molecule type" value="Genomic_DNA"/>
</dbReference>
<feature type="domain" description="Calcineurin-like phosphoesterase" evidence="1">
    <location>
        <begin position="1"/>
        <end position="186"/>
    </location>
</feature>
<gene>
    <name evidence="2" type="ORF">NCTC13079_00968</name>
</gene>
<reference evidence="2 3" key="1">
    <citation type="submission" date="2018-12" db="EMBL/GenBank/DDBJ databases">
        <authorList>
            <consortium name="Pathogen Informatics"/>
        </authorList>
    </citation>
    <scope>NUCLEOTIDE SEQUENCE [LARGE SCALE GENOMIC DNA]</scope>
    <source>
        <strain evidence="2 3">NCTC13079</strain>
    </source>
</reference>
<dbReference type="Pfam" id="PF00149">
    <property type="entry name" value="Metallophos"/>
    <property type="match status" value="1"/>
</dbReference>
<dbReference type="AlphaFoldDB" id="A0A3S4YL09"/>
<proteinExistence type="predicted"/>
<sequence>MRFLHTADLHLGRSFPFTDSALRAVGKRDRFETFRNILRRADRYEAEYVFLVGDIFEQKKISREEVDFALAEMANCSATILLLLGNHDFTLYPYLTERVPENVYLFNQEGSDVFTDERHRIDFHGVSWSRDSHHKILEIDPTGLREGFRHVLLHHGNWTGGDGYFPVDANILPYFDYIALGHVHKPILYENKLQMCGTPEPLDHTDRGRLGIVSGALTDHLETEYISLARRSVIGENFHRRGDADDEAILRRVREFSDDGTRIYTIAITGAYSGVFDASIRATLEEMEIPYEIRWARDLPKIVKALEKRHANDQFGTFLEKVKAHPMDDDLRERVYDLGIRAVLGDEYDS</sequence>
<dbReference type="SUPFAM" id="SSF56300">
    <property type="entry name" value="Metallo-dependent phosphatases"/>
    <property type="match status" value="1"/>
</dbReference>
<dbReference type="OrthoDB" id="9773856at2"/>
<keyword evidence="2" id="KW-0269">Exonuclease</keyword>
<dbReference type="GO" id="GO:0004527">
    <property type="term" value="F:exonuclease activity"/>
    <property type="evidence" value="ECO:0007669"/>
    <property type="project" value="UniProtKB-KW"/>
</dbReference>
<dbReference type="Proteomes" id="UP000269544">
    <property type="component" value="Chromosome"/>
</dbReference>
<organism evidence="2 3">
    <name type="scientific">Aedoeadaptatus ivorii</name>
    <dbReference type="NCBI Taxonomy" id="54006"/>
    <lineage>
        <taxon>Bacteria</taxon>
        <taxon>Bacillati</taxon>
        <taxon>Bacillota</taxon>
        <taxon>Tissierellia</taxon>
        <taxon>Tissierellales</taxon>
        <taxon>Peptoniphilaceae</taxon>
        <taxon>Aedoeadaptatus</taxon>
    </lineage>
</organism>
<dbReference type="KEGG" id="piv:NCTC13079_00968"/>